<evidence type="ECO:0000256" key="1">
    <source>
        <dbReference type="ARBA" id="ARBA00010285"/>
    </source>
</evidence>
<dbReference type="CDD" id="cd00853">
    <property type="entry name" value="NifX"/>
    <property type="match status" value="1"/>
</dbReference>
<dbReference type="InterPro" id="IPR034169">
    <property type="entry name" value="NifX-like"/>
</dbReference>
<name>A0A5J5FVG9_9GAMM</name>
<keyword evidence="2" id="KW-0535">Nitrogen fixation</keyword>
<sequence>MQHVSRRLSAISSAQWSMKVAFASSDCHHVDQHFGAASRLLIYGVKQNQVMLLKVIDFNVLHGHQADKLACRIAALEDCVTLFCVAIGDTVFRQLLQVGVRAVRVQAATPIARLLQQIQQHWTASEQLVPRRRHRDPRRFERLMAEEQWREEDDRR</sequence>
<dbReference type="Proteomes" id="UP000335415">
    <property type="component" value="Unassembled WGS sequence"/>
</dbReference>
<reference evidence="4 5" key="1">
    <citation type="submission" date="2019-09" db="EMBL/GenBank/DDBJ databases">
        <authorList>
            <person name="Li Y."/>
        </authorList>
    </citation>
    <scope>NUCLEOTIDE SEQUENCE [LARGE SCALE GENOMIC DNA]</scope>
    <source>
        <strain evidence="4 5">L3-3HA</strain>
    </source>
</reference>
<dbReference type="InterPro" id="IPR051840">
    <property type="entry name" value="NifX/NifY_domain"/>
</dbReference>
<dbReference type="Gene3D" id="3.30.420.130">
    <property type="entry name" value="Dinitrogenase iron-molybdenum cofactor biosynthesis domain"/>
    <property type="match status" value="1"/>
</dbReference>
<feature type="domain" description="Dinitrogenase iron-molybdenum cofactor biosynthesis" evidence="3">
    <location>
        <begin position="28"/>
        <end position="119"/>
    </location>
</feature>
<dbReference type="PANTHER" id="PTHR33937:SF1">
    <property type="entry name" value="IRON-MOLIBDENUM COFACTOR PROCESSING PROTEIN"/>
    <property type="match status" value="1"/>
</dbReference>
<evidence type="ECO:0000256" key="2">
    <source>
        <dbReference type="ARBA" id="ARBA00023231"/>
    </source>
</evidence>
<comment type="similarity">
    <text evidence="1">Belongs to the NifX/NifY family.</text>
</comment>
<dbReference type="RefSeq" id="WP_150436670.1">
    <property type="nucleotide sequence ID" value="NZ_VYKJ01000012.1"/>
</dbReference>
<dbReference type="AlphaFoldDB" id="A0A5J5FVG9"/>
<dbReference type="SUPFAM" id="SSF53146">
    <property type="entry name" value="Nitrogenase accessory factor-like"/>
    <property type="match status" value="1"/>
</dbReference>
<evidence type="ECO:0000259" key="3">
    <source>
        <dbReference type="Pfam" id="PF02579"/>
    </source>
</evidence>
<organism evidence="4 5">
    <name type="scientific">Affinibrenneria salicis</name>
    <dbReference type="NCBI Taxonomy" id="2590031"/>
    <lineage>
        <taxon>Bacteria</taxon>
        <taxon>Pseudomonadati</taxon>
        <taxon>Pseudomonadota</taxon>
        <taxon>Gammaproteobacteria</taxon>
        <taxon>Enterobacterales</taxon>
        <taxon>Pectobacteriaceae</taxon>
        <taxon>Affinibrenneria</taxon>
    </lineage>
</organism>
<comment type="caution">
    <text evidence="4">The sequence shown here is derived from an EMBL/GenBank/DDBJ whole genome shotgun (WGS) entry which is preliminary data.</text>
</comment>
<proteinExistence type="inferred from homology"/>
<dbReference type="PANTHER" id="PTHR33937">
    <property type="entry name" value="IRON-MOLYBDENUM PROTEIN-RELATED-RELATED"/>
    <property type="match status" value="1"/>
</dbReference>
<dbReference type="InterPro" id="IPR036105">
    <property type="entry name" value="DiNase_FeMo-co_biosyn_sf"/>
</dbReference>
<gene>
    <name evidence="4" type="ORF">FJU30_19610</name>
</gene>
<dbReference type="EMBL" id="VYKJ01000012">
    <property type="protein sequence ID" value="KAA8996870.1"/>
    <property type="molecule type" value="Genomic_DNA"/>
</dbReference>
<keyword evidence="5" id="KW-1185">Reference proteome</keyword>
<protein>
    <submittedName>
        <fullName evidence="4">Nitrogen fixation protein NifX</fullName>
    </submittedName>
</protein>
<dbReference type="InterPro" id="IPR003731">
    <property type="entry name" value="Di-Nase_FeMo-co_biosynth"/>
</dbReference>
<evidence type="ECO:0000313" key="5">
    <source>
        <dbReference type="Proteomes" id="UP000335415"/>
    </source>
</evidence>
<evidence type="ECO:0000313" key="4">
    <source>
        <dbReference type="EMBL" id="KAA8996870.1"/>
    </source>
</evidence>
<accession>A0A5J5FVG9</accession>
<dbReference type="Pfam" id="PF02579">
    <property type="entry name" value="Nitro_FeMo-Co"/>
    <property type="match status" value="1"/>
</dbReference>
<dbReference type="OrthoDB" id="9797941at2"/>